<keyword evidence="2" id="KW-1185">Reference proteome</keyword>
<proteinExistence type="predicted"/>
<protein>
    <submittedName>
        <fullName evidence="1">Uncharacterized protein</fullName>
    </submittedName>
</protein>
<organism evidence="1 2">
    <name type="scientific">Nitzschia inconspicua</name>
    <dbReference type="NCBI Taxonomy" id="303405"/>
    <lineage>
        <taxon>Eukaryota</taxon>
        <taxon>Sar</taxon>
        <taxon>Stramenopiles</taxon>
        <taxon>Ochrophyta</taxon>
        <taxon>Bacillariophyta</taxon>
        <taxon>Bacillariophyceae</taxon>
        <taxon>Bacillariophycidae</taxon>
        <taxon>Bacillariales</taxon>
        <taxon>Bacillariaceae</taxon>
        <taxon>Nitzschia</taxon>
    </lineage>
</organism>
<comment type="caution">
    <text evidence="1">The sequence shown here is derived from an EMBL/GenBank/DDBJ whole genome shotgun (WGS) entry which is preliminary data.</text>
</comment>
<reference evidence="1" key="2">
    <citation type="submission" date="2021-04" db="EMBL/GenBank/DDBJ databases">
        <authorList>
            <person name="Podell S."/>
        </authorList>
    </citation>
    <scope>NUCLEOTIDE SEQUENCE</scope>
    <source>
        <strain evidence="1">Hildebrandi</strain>
    </source>
</reference>
<dbReference type="AlphaFoldDB" id="A0A9K3LBY3"/>
<name>A0A9K3LBY3_9STRA</name>
<accession>A0A9K3LBY3</accession>
<gene>
    <name evidence="1" type="ORF">IV203_034577</name>
</gene>
<evidence type="ECO:0000313" key="2">
    <source>
        <dbReference type="Proteomes" id="UP000693970"/>
    </source>
</evidence>
<reference evidence="1" key="1">
    <citation type="journal article" date="2021" name="Sci. Rep.">
        <title>Diploid genomic architecture of Nitzschia inconspicua, an elite biomass production diatom.</title>
        <authorList>
            <person name="Oliver A."/>
            <person name="Podell S."/>
            <person name="Pinowska A."/>
            <person name="Traller J.C."/>
            <person name="Smith S.R."/>
            <person name="McClure R."/>
            <person name="Beliaev A."/>
            <person name="Bohutskyi P."/>
            <person name="Hill E.A."/>
            <person name="Rabines A."/>
            <person name="Zheng H."/>
            <person name="Allen L.Z."/>
            <person name="Kuo A."/>
            <person name="Grigoriev I.V."/>
            <person name="Allen A.E."/>
            <person name="Hazlebeck D."/>
            <person name="Allen E.E."/>
        </authorList>
    </citation>
    <scope>NUCLEOTIDE SEQUENCE</scope>
    <source>
        <strain evidence="1">Hildebrandi</strain>
    </source>
</reference>
<sequence length="307" mass="35306">MTKSFANNDMAIVVHEDSVASIIGFTKVERRNSHRMTSTSSSSIGDFEIVKVTPEASEISVENDDGYWSALPLCHQGVSVLHHQKLTRNAEVNDTTTRLSKVKIETALISPFIVAPFSNCRRSIRRRHNVRFSDINTVHEIPNREDLYVESKQRLWWTKNERSMIEREVRCIACMIDLNCLPTSKSSYGFVRGAVLYTNKARFNRSLRRDRLYEEVASVQRIHQEDICLDSFERAARESFKRMLIAKICENISKVCTVHALEIGLIDAVEAEMVYQEAMNEMDDCFNGDLTETNMDLYVSEQYISEE</sequence>
<evidence type="ECO:0000313" key="1">
    <source>
        <dbReference type="EMBL" id="KAG7359479.1"/>
    </source>
</evidence>
<dbReference type="EMBL" id="JAGRRH010000013">
    <property type="protein sequence ID" value="KAG7359479.1"/>
    <property type="molecule type" value="Genomic_DNA"/>
</dbReference>
<dbReference type="Proteomes" id="UP000693970">
    <property type="component" value="Unassembled WGS sequence"/>
</dbReference>